<feature type="domain" description="RNase H type-1" evidence="1">
    <location>
        <begin position="64"/>
        <end position="114"/>
    </location>
</feature>
<dbReference type="SUPFAM" id="SSF53098">
    <property type="entry name" value="Ribonuclease H-like"/>
    <property type="match status" value="1"/>
</dbReference>
<dbReference type="CDD" id="cd06222">
    <property type="entry name" value="RNase_H_like"/>
    <property type="match status" value="1"/>
</dbReference>
<dbReference type="InterPro" id="IPR044730">
    <property type="entry name" value="RNase_H-like_dom_plant"/>
</dbReference>
<proteinExistence type="predicted"/>
<organism evidence="2 3">
    <name type="scientific">Dipteronia dyeriana</name>
    <dbReference type="NCBI Taxonomy" id="168575"/>
    <lineage>
        <taxon>Eukaryota</taxon>
        <taxon>Viridiplantae</taxon>
        <taxon>Streptophyta</taxon>
        <taxon>Embryophyta</taxon>
        <taxon>Tracheophyta</taxon>
        <taxon>Spermatophyta</taxon>
        <taxon>Magnoliopsida</taxon>
        <taxon>eudicotyledons</taxon>
        <taxon>Gunneridae</taxon>
        <taxon>Pentapetalae</taxon>
        <taxon>rosids</taxon>
        <taxon>malvids</taxon>
        <taxon>Sapindales</taxon>
        <taxon>Sapindaceae</taxon>
        <taxon>Hippocastanoideae</taxon>
        <taxon>Acereae</taxon>
        <taxon>Dipteronia</taxon>
    </lineage>
</organism>
<name>A0AAD9XMX5_9ROSI</name>
<accession>A0AAD9XMX5</accession>
<gene>
    <name evidence="2" type="ORF">Ddye_001155</name>
</gene>
<protein>
    <recommendedName>
        <fullName evidence="1">RNase H type-1 domain-containing protein</fullName>
    </recommendedName>
</protein>
<dbReference type="InterPro" id="IPR012337">
    <property type="entry name" value="RNaseH-like_sf"/>
</dbReference>
<evidence type="ECO:0000313" key="2">
    <source>
        <dbReference type="EMBL" id="KAK2662581.1"/>
    </source>
</evidence>
<dbReference type="GO" id="GO:0003676">
    <property type="term" value="F:nucleic acid binding"/>
    <property type="evidence" value="ECO:0007669"/>
    <property type="project" value="InterPro"/>
</dbReference>
<sequence length="136" mass="15336">MKTAYKIMEMESQRYEERKFNKANADVDETAVIKSCLVFWNPPAFDWVKLNVHGSMIPELGSISAGGVVRDHRKNWLIGFALNKGTGSVLEAELWGILGGLKLVWKNELNKVFIMVFVMQPSDKASILLITINAEH</sequence>
<dbReference type="PANTHER" id="PTHR47723:SF19">
    <property type="entry name" value="POLYNUCLEOTIDYL TRANSFERASE, RIBONUCLEASE H-LIKE SUPERFAMILY PROTEIN"/>
    <property type="match status" value="1"/>
</dbReference>
<keyword evidence="3" id="KW-1185">Reference proteome</keyword>
<evidence type="ECO:0000259" key="1">
    <source>
        <dbReference type="Pfam" id="PF13456"/>
    </source>
</evidence>
<comment type="caution">
    <text evidence="2">The sequence shown here is derived from an EMBL/GenBank/DDBJ whole genome shotgun (WGS) entry which is preliminary data.</text>
</comment>
<dbReference type="EMBL" id="JANJYI010000001">
    <property type="protein sequence ID" value="KAK2662581.1"/>
    <property type="molecule type" value="Genomic_DNA"/>
</dbReference>
<dbReference type="Pfam" id="PF13456">
    <property type="entry name" value="RVT_3"/>
    <property type="match status" value="1"/>
</dbReference>
<dbReference type="Proteomes" id="UP001280121">
    <property type="component" value="Unassembled WGS sequence"/>
</dbReference>
<evidence type="ECO:0000313" key="3">
    <source>
        <dbReference type="Proteomes" id="UP001280121"/>
    </source>
</evidence>
<dbReference type="InterPro" id="IPR002156">
    <property type="entry name" value="RNaseH_domain"/>
</dbReference>
<dbReference type="InterPro" id="IPR053151">
    <property type="entry name" value="RNase_H-like"/>
</dbReference>
<dbReference type="GO" id="GO:0004523">
    <property type="term" value="F:RNA-DNA hybrid ribonuclease activity"/>
    <property type="evidence" value="ECO:0007669"/>
    <property type="project" value="InterPro"/>
</dbReference>
<dbReference type="AlphaFoldDB" id="A0AAD9XMX5"/>
<dbReference type="PANTHER" id="PTHR47723">
    <property type="entry name" value="OS05G0353850 PROTEIN"/>
    <property type="match status" value="1"/>
</dbReference>
<reference evidence="2" key="1">
    <citation type="journal article" date="2023" name="Plant J.">
        <title>Genome sequences and population genomics provide insights into the demographic history, inbreeding, and mutation load of two 'living fossil' tree species of Dipteronia.</title>
        <authorList>
            <person name="Feng Y."/>
            <person name="Comes H.P."/>
            <person name="Chen J."/>
            <person name="Zhu S."/>
            <person name="Lu R."/>
            <person name="Zhang X."/>
            <person name="Li P."/>
            <person name="Qiu J."/>
            <person name="Olsen K.M."/>
            <person name="Qiu Y."/>
        </authorList>
    </citation>
    <scope>NUCLEOTIDE SEQUENCE</scope>
    <source>
        <strain evidence="2">KIB01</strain>
    </source>
</reference>